<dbReference type="Proteomes" id="UP000317355">
    <property type="component" value="Unassembled WGS sequence"/>
</dbReference>
<dbReference type="EMBL" id="VMRY01000034">
    <property type="protein sequence ID" value="TVT55373.1"/>
    <property type="molecule type" value="Genomic_DNA"/>
</dbReference>
<reference evidence="4 5" key="1">
    <citation type="submission" date="2019-07" db="EMBL/GenBank/DDBJ databases">
        <title>The pathways for chlorine oxyanion respiration interact through the shared metabolite chlorate.</title>
        <authorList>
            <person name="Barnum T.P."/>
            <person name="Cheng Y."/>
            <person name="Hill K.A."/>
            <person name="Lucas L.N."/>
            <person name="Carlson H.K."/>
            <person name="Coates J.D."/>
        </authorList>
    </citation>
    <scope>NUCLEOTIDE SEQUENCE [LARGE SCALE GENOMIC DNA]</scope>
    <source>
        <strain evidence="4">BK-3</strain>
    </source>
</reference>
<dbReference type="GO" id="GO:0055085">
    <property type="term" value="P:transmembrane transport"/>
    <property type="evidence" value="ECO:0007669"/>
    <property type="project" value="InterPro"/>
</dbReference>
<dbReference type="NCBIfam" id="TIGR03431">
    <property type="entry name" value="PhnD"/>
    <property type="match status" value="1"/>
</dbReference>
<dbReference type="GO" id="GO:0015716">
    <property type="term" value="P:organic phosphonate transport"/>
    <property type="evidence" value="ECO:0007669"/>
    <property type="project" value="InterPro"/>
</dbReference>
<sequence length="338" mass="37669">MKVKTVFRKITAGLVLATSLSGIHIAQADETKTINFGIISTESSQNLKTIWVPFLKDMSARLGMEVKPFFAPDYAGIIQGMRFDKVDIAWYGNKSAMEAVDRAGGEIFAQTVDVDGNPGYWSVLLANKSNNKINSVEDMLKQSGELAFGNGDPNSTSGFLVPSYYVFAKNGVDPKKAFKRMTNTSHESNFLAVANGQVDVATNNTENLARVKVTHPEKLDKVKIIWKSPLIPSDPIVWRKNLPESTKSKVYDFFMTYGKNKDSKEKQILADLGWAPFKSSNDDQLLPIRQLVLYKNRIKLMNNSSLNEADKTKQIRAIDDQLSELNRRMDSLSVASSN</sequence>
<dbReference type="STRING" id="1543721.AAY24_17875"/>
<evidence type="ECO:0000313" key="4">
    <source>
        <dbReference type="EMBL" id="TVT55373.1"/>
    </source>
</evidence>
<dbReference type="Pfam" id="PF12974">
    <property type="entry name" value="Phosphonate-bd"/>
    <property type="match status" value="1"/>
</dbReference>
<dbReference type="InterPro" id="IPR005770">
    <property type="entry name" value="PhnD"/>
</dbReference>
<evidence type="ECO:0000256" key="2">
    <source>
        <dbReference type="ARBA" id="ARBA00022729"/>
    </source>
</evidence>
<dbReference type="Gene3D" id="1.20.58.90">
    <property type="match status" value="1"/>
</dbReference>
<evidence type="ECO:0000313" key="5">
    <source>
        <dbReference type="Proteomes" id="UP000317355"/>
    </source>
</evidence>
<protein>
    <submittedName>
        <fullName evidence="4">Phosphonate ABC transporter substrate-binding protein</fullName>
    </submittedName>
</protein>
<dbReference type="InterPro" id="IPR017797">
    <property type="entry name" value="Phosphnate-bd"/>
</dbReference>
<dbReference type="CDD" id="cd13575">
    <property type="entry name" value="PBP2_PnhD"/>
    <property type="match status" value="1"/>
</dbReference>
<proteinExistence type="inferred from homology"/>
<dbReference type="NCBIfam" id="TIGR01098">
    <property type="entry name" value="3A0109s03R"/>
    <property type="match status" value="1"/>
</dbReference>
<dbReference type="GO" id="GO:0043190">
    <property type="term" value="C:ATP-binding cassette (ABC) transporter complex"/>
    <property type="evidence" value="ECO:0007669"/>
    <property type="project" value="InterPro"/>
</dbReference>
<dbReference type="SUPFAM" id="SSF53850">
    <property type="entry name" value="Periplasmic binding protein-like II"/>
    <property type="match status" value="1"/>
</dbReference>
<gene>
    <name evidence="4" type="primary">phnD</name>
    <name evidence="4" type="ORF">FHK82_08515</name>
</gene>
<evidence type="ECO:0000256" key="1">
    <source>
        <dbReference type="ARBA" id="ARBA00007162"/>
    </source>
</evidence>
<dbReference type="AlphaFoldDB" id="A0A558D324"/>
<dbReference type="Gene3D" id="3.40.190.10">
    <property type="entry name" value="Periplasmic binding protein-like II"/>
    <property type="match status" value="2"/>
</dbReference>
<name>A0A558D324_9GAMM</name>
<dbReference type="PANTHER" id="PTHR35841">
    <property type="entry name" value="PHOSPHONATES-BINDING PERIPLASMIC PROTEIN"/>
    <property type="match status" value="1"/>
</dbReference>
<dbReference type="PANTHER" id="PTHR35841:SF1">
    <property type="entry name" value="PHOSPHONATES-BINDING PERIPLASMIC PROTEIN"/>
    <property type="match status" value="1"/>
</dbReference>
<evidence type="ECO:0000256" key="3">
    <source>
        <dbReference type="SAM" id="SignalP"/>
    </source>
</evidence>
<feature type="chain" id="PRO_5022138799" evidence="3">
    <location>
        <begin position="29"/>
        <end position="338"/>
    </location>
</feature>
<keyword evidence="2 3" id="KW-0732">Signal</keyword>
<comment type="similarity">
    <text evidence="1">Belongs to the phosphate/phosphite/phosphonate binding protein family.</text>
</comment>
<organism evidence="4 5">
    <name type="scientific">Sedimenticola thiotaurini</name>
    <dbReference type="NCBI Taxonomy" id="1543721"/>
    <lineage>
        <taxon>Bacteria</taxon>
        <taxon>Pseudomonadati</taxon>
        <taxon>Pseudomonadota</taxon>
        <taxon>Gammaproteobacteria</taxon>
        <taxon>Chromatiales</taxon>
        <taxon>Sedimenticolaceae</taxon>
        <taxon>Sedimenticola</taxon>
    </lineage>
</organism>
<comment type="caution">
    <text evidence="4">The sequence shown here is derived from an EMBL/GenBank/DDBJ whole genome shotgun (WGS) entry which is preliminary data.</text>
</comment>
<accession>A0A558D324</accession>
<feature type="signal peptide" evidence="3">
    <location>
        <begin position="1"/>
        <end position="28"/>
    </location>
</feature>